<name>A0A0J9SZC8_PLAV1</name>
<gene>
    <name evidence="1" type="ORF">PVBG_05438</name>
</gene>
<feature type="non-terminal residue" evidence="1">
    <location>
        <position position="78"/>
    </location>
</feature>
<organism evidence="1 2">
    <name type="scientific">Plasmodium vivax (strain Brazil I)</name>
    <dbReference type="NCBI Taxonomy" id="1033975"/>
    <lineage>
        <taxon>Eukaryota</taxon>
        <taxon>Sar</taxon>
        <taxon>Alveolata</taxon>
        <taxon>Apicomplexa</taxon>
        <taxon>Aconoidasida</taxon>
        <taxon>Haemosporida</taxon>
        <taxon>Plasmodiidae</taxon>
        <taxon>Plasmodium</taxon>
        <taxon>Plasmodium (Plasmodium)</taxon>
    </lineage>
</organism>
<reference evidence="1 2" key="1">
    <citation type="submission" date="2011-08" db="EMBL/GenBank/DDBJ databases">
        <title>The Genome Sequence of Plasmodium vivax Brazil I.</title>
        <authorList>
            <consortium name="The Broad Institute Genome Sequencing Platform"/>
            <consortium name="The Broad Institute Genome Sequencing Center for Infectious Disease"/>
            <person name="Neafsey D."/>
            <person name="Carlton J."/>
            <person name="Barnwell J."/>
            <person name="Collins W."/>
            <person name="Escalante A."/>
            <person name="Mullikin J."/>
            <person name="Saul A."/>
            <person name="Guigo R."/>
            <person name="Camara F."/>
            <person name="Young S.K."/>
            <person name="Zeng Q."/>
            <person name="Gargeya S."/>
            <person name="Fitzgerald M."/>
            <person name="Haas B."/>
            <person name="Abouelleil A."/>
            <person name="Alvarado L."/>
            <person name="Arachchi H.M."/>
            <person name="Berlin A."/>
            <person name="Brown A."/>
            <person name="Chapman S.B."/>
            <person name="Chen Z."/>
            <person name="Dunbar C."/>
            <person name="Freedman E."/>
            <person name="Gearin G."/>
            <person name="Gellesch M."/>
            <person name="Goldberg J."/>
            <person name="Griggs A."/>
            <person name="Gujja S."/>
            <person name="Heiman D."/>
            <person name="Howarth C."/>
            <person name="Larson L."/>
            <person name="Lui A."/>
            <person name="MacDonald P.J.P."/>
            <person name="Montmayeur A."/>
            <person name="Murphy C."/>
            <person name="Neiman D."/>
            <person name="Pearson M."/>
            <person name="Priest M."/>
            <person name="Roberts A."/>
            <person name="Saif S."/>
            <person name="Shea T."/>
            <person name="Shenoy N."/>
            <person name="Sisk P."/>
            <person name="Stolte C."/>
            <person name="Sykes S."/>
            <person name="Wortman J."/>
            <person name="Nusbaum C."/>
            <person name="Birren B."/>
        </authorList>
    </citation>
    <scope>NUCLEOTIDE SEQUENCE [LARGE SCALE GENOMIC DNA]</scope>
    <source>
        <strain evidence="1 2">Brazil I</strain>
    </source>
</reference>
<dbReference type="OrthoDB" id="389398at2759"/>
<evidence type="ECO:0008006" key="3">
    <source>
        <dbReference type="Google" id="ProtNLM"/>
    </source>
</evidence>
<feature type="non-terminal residue" evidence="1">
    <location>
        <position position="1"/>
    </location>
</feature>
<protein>
    <recommendedName>
        <fullName evidence="3">CYIR protein</fullName>
    </recommendedName>
</protein>
<dbReference type="AlphaFoldDB" id="A0A0J9SZC8"/>
<evidence type="ECO:0000313" key="2">
    <source>
        <dbReference type="Proteomes" id="UP000053327"/>
    </source>
</evidence>
<dbReference type="EMBL" id="KQ234766">
    <property type="protein sequence ID" value="KMZ88480.1"/>
    <property type="molecule type" value="Genomic_DNA"/>
</dbReference>
<evidence type="ECO:0000313" key="1">
    <source>
        <dbReference type="EMBL" id="KMZ88480.1"/>
    </source>
</evidence>
<accession>A0A0J9SZC8</accession>
<proteinExistence type="predicted"/>
<sequence length="78" mass="9557">NHKNNNRCAYINYIINDEIQKSLYKAKSYTFEMFKGYIKSDAYLKDNTCASMFMYIENKIYNNMEKLYDLYNTYEIFH</sequence>
<dbReference type="Proteomes" id="UP000053327">
    <property type="component" value="Unassembled WGS sequence"/>
</dbReference>